<gene>
    <name evidence="1" type="ORF">KP79_PYT17994</name>
</gene>
<comment type="caution">
    <text evidence="1">The sequence shown here is derived from an EMBL/GenBank/DDBJ whole genome shotgun (WGS) entry which is preliminary data.</text>
</comment>
<dbReference type="EMBL" id="NEDP02000796">
    <property type="protein sequence ID" value="OWF54982.1"/>
    <property type="molecule type" value="Genomic_DNA"/>
</dbReference>
<keyword evidence="2" id="KW-1185">Reference proteome</keyword>
<reference evidence="1 2" key="1">
    <citation type="journal article" date="2017" name="Nat. Ecol. Evol.">
        <title>Scallop genome provides insights into evolution of bilaterian karyotype and development.</title>
        <authorList>
            <person name="Wang S."/>
            <person name="Zhang J."/>
            <person name="Jiao W."/>
            <person name="Li J."/>
            <person name="Xun X."/>
            <person name="Sun Y."/>
            <person name="Guo X."/>
            <person name="Huan P."/>
            <person name="Dong B."/>
            <person name="Zhang L."/>
            <person name="Hu X."/>
            <person name="Sun X."/>
            <person name="Wang J."/>
            <person name="Zhao C."/>
            <person name="Wang Y."/>
            <person name="Wang D."/>
            <person name="Huang X."/>
            <person name="Wang R."/>
            <person name="Lv J."/>
            <person name="Li Y."/>
            <person name="Zhang Z."/>
            <person name="Liu B."/>
            <person name="Lu W."/>
            <person name="Hui Y."/>
            <person name="Liang J."/>
            <person name="Zhou Z."/>
            <person name="Hou R."/>
            <person name="Li X."/>
            <person name="Liu Y."/>
            <person name="Li H."/>
            <person name="Ning X."/>
            <person name="Lin Y."/>
            <person name="Zhao L."/>
            <person name="Xing Q."/>
            <person name="Dou J."/>
            <person name="Li Y."/>
            <person name="Mao J."/>
            <person name="Guo H."/>
            <person name="Dou H."/>
            <person name="Li T."/>
            <person name="Mu C."/>
            <person name="Jiang W."/>
            <person name="Fu Q."/>
            <person name="Fu X."/>
            <person name="Miao Y."/>
            <person name="Liu J."/>
            <person name="Yu Q."/>
            <person name="Li R."/>
            <person name="Liao H."/>
            <person name="Li X."/>
            <person name="Kong Y."/>
            <person name="Jiang Z."/>
            <person name="Chourrout D."/>
            <person name="Li R."/>
            <person name="Bao Z."/>
        </authorList>
    </citation>
    <scope>NUCLEOTIDE SEQUENCE [LARGE SCALE GENOMIC DNA]</scope>
    <source>
        <strain evidence="1 2">PY_sf001</strain>
    </source>
</reference>
<evidence type="ECO:0000313" key="2">
    <source>
        <dbReference type="Proteomes" id="UP000242188"/>
    </source>
</evidence>
<dbReference type="OrthoDB" id="6113538at2759"/>
<accession>A0A210R1Z6</accession>
<dbReference type="AlphaFoldDB" id="A0A210R1Z6"/>
<sequence length="452" mass="51780">MPSVGDVVDILSKIGEYLQRINVHIKDKIEIAITNFRNVNGSVNIQKLEEIYSFLTKLYGYLPQFTSGDPVQLLKGLVGIVATVSAFTGWGGPVVPVICGVLTVIFSSFGGKVITIGEVVESQIRRTFCGHSYETLLQEAQDLHLKYQLAYDFLNPKSDKREFSEHDITNMNIQMNVFQGATFLRKLGDLIKELAKEHKENDSNKKSEKANKAMQFIELYIKLASLRDMILWHFFTITNSTSHSQHLAGCVQRVICSFDERDREALGMFLKPTEEYVYIVSYVREEIYELFMKFLEQKKLLPDQSRLTHGQFGLYSAKWPHWHAIRRRTHASTFQIGDLRFLCGSKSASRPESLFCFKRIRGSKNYFHIIQRERYGELVCMTKGSDRWVMSLKGAPTAPECTWKVIQMENGNYVFAPLAFPDYFMGMTKLLDGSIGGFLGGYDEQCHWILID</sequence>
<name>A0A210R1Z6_MIZYE</name>
<protein>
    <submittedName>
        <fullName evidence="1">Toxin CaTX-A</fullName>
    </submittedName>
</protein>
<proteinExistence type="predicted"/>
<organism evidence="1 2">
    <name type="scientific">Mizuhopecten yessoensis</name>
    <name type="common">Japanese scallop</name>
    <name type="synonym">Patinopecten yessoensis</name>
    <dbReference type="NCBI Taxonomy" id="6573"/>
    <lineage>
        <taxon>Eukaryota</taxon>
        <taxon>Metazoa</taxon>
        <taxon>Spiralia</taxon>
        <taxon>Lophotrochozoa</taxon>
        <taxon>Mollusca</taxon>
        <taxon>Bivalvia</taxon>
        <taxon>Autobranchia</taxon>
        <taxon>Pteriomorphia</taxon>
        <taxon>Pectinida</taxon>
        <taxon>Pectinoidea</taxon>
        <taxon>Pectinidae</taxon>
        <taxon>Mizuhopecten</taxon>
    </lineage>
</organism>
<evidence type="ECO:0000313" key="1">
    <source>
        <dbReference type="EMBL" id="OWF54982.1"/>
    </source>
</evidence>
<dbReference type="Proteomes" id="UP000242188">
    <property type="component" value="Unassembled WGS sequence"/>
</dbReference>